<gene>
    <name evidence="7" type="ORF">ACIB24_12830</name>
</gene>
<dbReference type="RefSeq" id="WP_398280647.1">
    <property type="nucleotide sequence ID" value="NZ_JBITLV010000004.1"/>
</dbReference>
<keyword evidence="5 6" id="KW-0472">Membrane</keyword>
<feature type="transmembrane region" description="Helical" evidence="6">
    <location>
        <begin position="25"/>
        <end position="46"/>
    </location>
</feature>
<evidence type="ECO:0000256" key="6">
    <source>
        <dbReference type="SAM" id="Phobius"/>
    </source>
</evidence>
<evidence type="ECO:0000313" key="7">
    <source>
        <dbReference type="EMBL" id="MFI7587950.1"/>
    </source>
</evidence>
<organism evidence="7 8">
    <name type="scientific">Spongisporangium articulatum</name>
    <dbReference type="NCBI Taxonomy" id="3362603"/>
    <lineage>
        <taxon>Bacteria</taxon>
        <taxon>Bacillati</taxon>
        <taxon>Actinomycetota</taxon>
        <taxon>Actinomycetes</taxon>
        <taxon>Kineosporiales</taxon>
        <taxon>Kineosporiaceae</taxon>
        <taxon>Spongisporangium</taxon>
    </lineage>
</organism>
<evidence type="ECO:0000256" key="1">
    <source>
        <dbReference type="ARBA" id="ARBA00004651"/>
    </source>
</evidence>
<comment type="caution">
    <text evidence="7">The sequence shown here is derived from an EMBL/GenBank/DDBJ whole genome shotgun (WGS) entry which is preliminary data.</text>
</comment>
<dbReference type="PANTHER" id="PTHR33545:SF5">
    <property type="entry name" value="UPF0750 MEMBRANE PROTEIN YITT"/>
    <property type="match status" value="1"/>
</dbReference>
<reference evidence="7 8" key="1">
    <citation type="submission" date="2024-10" db="EMBL/GenBank/DDBJ databases">
        <title>The Natural Products Discovery Center: Release of the First 8490 Sequenced Strains for Exploring Actinobacteria Biosynthetic Diversity.</title>
        <authorList>
            <person name="Kalkreuter E."/>
            <person name="Kautsar S.A."/>
            <person name="Yang D."/>
            <person name="Bader C.D."/>
            <person name="Teijaro C.N."/>
            <person name="Fluegel L."/>
            <person name="Davis C.M."/>
            <person name="Simpson J.R."/>
            <person name="Lauterbach L."/>
            <person name="Steele A.D."/>
            <person name="Gui C."/>
            <person name="Meng S."/>
            <person name="Li G."/>
            <person name="Viehrig K."/>
            <person name="Ye F."/>
            <person name="Su P."/>
            <person name="Kiefer A.F."/>
            <person name="Nichols A."/>
            <person name="Cepeda A.J."/>
            <person name="Yan W."/>
            <person name="Fan B."/>
            <person name="Jiang Y."/>
            <person name="Adhikari A."/>
            <person name="Zheng C.-J."/>
            <person name="Schuster L."/>
            <person name="Cowan T.M."/>
            <person name="Smanski M.J."/>
            <person name="Chevrette M.G."/>
            <person name="De Carvalho L.P.S."/>
            <person name="Shen B."/>
        </authorList>
    </citation>
    <scope>NUCLEOTIDE SEQUENCE [LARGE SCALE GENOMIC DNA]</scope>
    <source>
        <strain evidence="7 8">NPDC049639</strain>
    </source>
</reference>
<evidence type="ECO:0000256" key="3">
    <source>
        <dbReference type="ARBA" id="ARBA00022692"/>
    </source>
</evidence>
<keyword evidence="4 6" id="KW-1133">Transmembrane helix</keyword>
<name>A0ABW8ANK2_9ACTN</name>
<proteinExistence type="predicted"/>
<evidence type="ECO:0000256" key="2">
    <source>
        <dbReference type="ARBA" id="ARBA00022475"/>
    </source>
</evidence>
<feature type="transmembrane region" description="Helical" evidence="6">
    <location>
        <begin position="95"/>
        <end position="114"/>
    </location>
</feature>
<feature type="transmembrane region" description="Helical" evidence="6">
    <location>
        <begin position="58"/>
        <end position="83"/>
    </location>
</feature>
<accession>A0ABW8ANK2</accession>
<dbReference type="Proteomes" id="UP001612915">
    <property type="component" value="Unassembled WGS sequence"/>
</dbReference>
<dbReference type="EMBL" id="JBITLV010000004">
    <property type="protein sequence ID" value="MFI7587950.1"/>
    <property type="molecule type" value="Genomic_DNA"/>
</dbReference>
<feature type="transmembrane region" description="Helical" evidence="6">
    <location>
        <begin position="120"/>
        <end position="138"/>
    </location>
</feature>
<keyword evidence="8" id="KW-1185">Reference proteome</keyword>
<protein>
    <submittedName>
        <fullName evidence="7">YitT family protein</fullName>
    </submittedName>
</protein>
<evidence type="ECO:0000256" key="5">
    <source>
        <dbReference type="ARBA" id="ARBA00023136"/>
    </source>
</evidence>
<keyword evidence="2" id="KW-1003">Cell membrane</keyword>
<dbReference type="PANTHER" id="PTHR33545">
    <property type="entry name" value="UPF0750 MEMBRANE PROTEIN YITT-RELATED"/>
    <property type="match status" value="1"/>
</dbReference>
<keyword evidence="3 6" id="KW-0812">Transmembrane</keyword>
<evidence type="ECO:0000256" key="4">
    <source>
        <dbReference type="ARBA" id="ARBA00022989"/>
    </source>
</evidence>
<dbReference type="Pfam" id="PF02588">
    <property type="entry name" value="YitT_membrane"/>
    <property type="match status" value="1"/>
</dbReference>
<dbReference type="InterPro" id="IPR051461">
    <property type="entry name" value="UPF0750_membrane"/>
</dbReference>
<evidence type="ECO:0000313" key="8">
    <source>
        <dbReference type="Proteomes" id="UP001612915"/>
    </source>
</evidence>
<dbReference type="InterPro" id="IPR003740">
    <property type="entry name" value="YitT"/>
</dbReference>
<sequence length="212" mass="21099">MSATLVATAARSAPTPPRHTLLEDAFGLLTGTLLTAFGLTLLHAGGAVTGGTAGLSLLLAYATGFPLTALLVVVGLPFLALGVRRKGWAFTARSVLCIALVAVLSAVLPAAVPLGTVNPVAGALLGNLVSGVGLLILFRHDASAGGFGIVALIAQESLGWRAGFVQLALDACVVLLALAVLSPTGVAISAAGAVVLNSVLALNHRPGRYLGV</sequence>
<comment type="subcellular location">
    <subcellularLocation>
        <location evidence="1">Cell membrane</location>
        <topology evidence="1">Multi-pass membrane protein</topology>
    </subcellularLocation>
</comment>